<dbReference type="EC" id="1.6.5.2" evidence="3"/>
<name>A0A6G4WQN7_9ACTN</name>
<sequence>MTSPRIAVIYYSATGNVHRIAEAFVDGATDAGAEVRLRRVPELAPDSAIEANPAWRAHLEETARLRRAGHEDLSWADGYAFGTPTRFGNVSAQLKQFLDTTSGLWMEGVMANKPVTGFTGSMDAHGGQESTLLALYNTMYHWGSVILPPGWVDYAVSHAAGGNPYGISQVESEADNSRYVKAVLDAARFQGRRLARTAAALTPVRNATASG</sequence>
<gene>
    <name evidence="3" type="primary">wrbA</name>
    <name evidence="3" type="ORF">G5C65_04230</name>
</gene>
<evidence type="ECO:0000259" key="2">
    <source>
        <dbReference type="PROSITE" id="PS50902"/>
    </source>
</evidence>
<proteinExistence type="inferred from homology"/>
<dbReference type="NCBIfam" id="TIGR01755">
    <property type="entry name" value="flav_wrbA"/>
    <property type="match status" value="1"/>
</dbReference>
<dbReference type="InterPro" id="IPR005025">
    <property type="entry name" value="FMN_Rdtase-like_dom"/>
</dbReference>
<dbReference type="GO" id="GO:0010181">
    <property type="term" value="F:FMN binding"/>
    <property type="evidence" value="ECO:0007669"/>
    <property type="project" value="InterPro"/>
</dbReference>
<dbReference type="Proteomes" id="UP000477722">
    <property type="component" value="Unassembled WGS sequence"/>
</dbReference>
<dbReference type="InterPro" id="IPR029039">
    <property type="entry name" value="Flavoprotein-like_sf"/>
</dbReference>
<evidence type="ECO:0000256" key="1">
    <source>
        <dbReference type="ARBA" id="ARBA00006961"/>
    </source>
</evidence>
<keyword evidence="4" id="KW-1185">Reference proteome</keyword>
<evidence type="ECO:0000313" key="4">
    <source>
        <dbReference type="Proteomes" id="UP000477722"/>
    </source>
</evidence>
<dbReference type="PANTHER" id="PTHR30546:SF23">
    <property type="entry name" value="FLAVOPROTEIN-LIKE PROTEIN YCP4-RELATED"/>
    <property type="match status" value="1"/>
</dbReference>
<accession>A0A6G4WQN7</accession>
<dbReference type="NCBIfam" id="NF002999">
    <property type="entry name" value="PRK03767.1"/>
    <property type="match status" value="1"/>
</dbReference>
<comment type="similarity">
    <text evidence="1">Belongs to the WrbA family.</text>
</comment>
<protein>
    <submittedName>
        <fullName evidence="3">NAD(P)H:quinone oxidoreductase</fullName>
        <ecNumber evidence="3">1.6.5.2</ecNumber>
    </submittedName>
</protein>
<dbReference type="Pfam" id="PF03358">
    <property type="entry name" value="FMN_red"/>
    <property type="match status" value="1"/>
</dbReference>
<feature type="domain" description="Flavodoxin-like" evidence="2">
    <location>
        <begin position="6"/>
        <end position="195"/>
    </location>
</feature>
<evidence type="ECO:0000313" key="3">
    <source>
        <dbReference type="EMBL" id="NGO67576.1"/>
    </source>
</evidence>
<dbReference type="GO" id="GO:0016020">
    <property type="term" value="C:membrane"/>
    <property type="evidence" value="ECO:0007669"/>
    <property type="project" value="TreeGrafter"/>
</dbReference>
<dbReference type="InterPro" id="IPR008254">
    <property type="entry name" value="Flavodoxin/NO_synth"/>
</dbReference>
<dbReference type="PANTHER" id="PTHR30546">
    <property type="entry name" value="FLAVODOXIN-RELATED PROTEIN WRBA-RELATED"/>
    <property type="match status" value="1"/>
</dbReference>
<dbReference type="EMBL" id="JAAKZZ010000023">
    <property type="protein sequence ID" value="NGO67576.1"/>
    <property type="molecule type" value="Genomic_DNA"/>
</dbReference>
<dbReference type="SUPFAM" id="SSF52218">
    <property type="entry name" value="Flavoproteins"/>
    <property type="match status" value="1"/>
</dbReference>
<dbReference type="Gene3D" id="3.40.50.360">
    <property type="match status" value="1"/>
</dbReference>
<reference evidence="3 4" key="1">
    <citation type="submission" date="2020-02" db="EMBL/GenBank/DDBJ databases">
        <title>Whole-genome analyses of novel actinobacteria.</title>
        <authorList>
            <person name="Sahin N."/>
            <person name="Tatar D."/>
        </authorList>
    </citation>
    <scope>NUCLEOTIDE SEQUENCE [LARGE SCALE GENOMIC DNA]</scope>
    <source>
        <strain evidence="3 4">SB3404</strain>
    </source>
</reference>
<dbReference type="InterPro" id="IPR010089">
    <property type="entry name" value="Flavoprotein_WrbA-like"/>
</dbReference>
<dbReference type="AlphaFoldDB" id="A0A6G4WQN7"/>
<organism evidence="3 4">
    <name type="scientific">Streptomyces boncukensis</name>
    <dbReference type="NCBI Taxonomy" id="2711219"/>
    <lineage>
        <taxon>Bacteria</taxon>
        <taxon>Bacillati</taxon>
        <taxon>Actinomycetota</taxon>
        <taxon>Actinomycetes</taxon>
        <taxon>Kitasatosporales</taxon>
        <taxon>Streptomycetaceae</taxon>
        <taxon>Streptomyces</taxon>
    </lineage>
</organism>
<dbReference type="RefSeq" id="WP_165297234.1">
    <property type="nucleotide sequence ID" value="NZ_JAAKZZ010000023.1"/>
</dbReference>
<keyword evidence="3" id="KW-0560">Oxidoreductase</keyword>
<dbReference type="GO" id="GO:0003955">
    <property type="term" value="F:NAD(P)H dehydrogenase (quinone) activity"/>
    <property type="evidence" value="ECO:0007669"/>
    <property type="project" value="UniProtKB-EC"/>
</dbReference>
<comment type="caution">
    <text evidence="3">The sequence shown here is derived from an EMBL/GenBank/DDBJ whole genome shotgun (WGS) entry which is preliminary data.</text>
</comment>
<dbReference type="PROSITE" id="PS50902">
    <property type="entry name" value="FLAVODOXIN_LIKE"/>
    <property type="match status" value="1"/>
</dbReference>